<accession>A1S3R6</accession>
<proteinExistence type="predicted"/>
<name>A1S3R6_SHEAM</name>
<dbReference type="STRING" id="326297.Sama_0815"/>
<dbReference type="InterPro" id="IPR010775">
    <property type="entry name" value="DUF1365"/>
</dbReference>
<dbReference type="PANTHER" id="PTHR33973:SF4">
    <property type="entry name" value="OS07G0153300 PROTEIN"/>
    <property type="match status" value="1"/>
</dbReference>
<sequence>MNSGIFFGHVSHQRLGAVRHSFSYPMAMLVMDLDELPRLAHLSAVFGLSWFRPLRFRAGDYLIANSPADKTYGKGDTPENAVQALKARVLAKARDLGADGEFNRVVFAGQVRHFGFYFSPVNFFFLCDGDMQRYLLAEVSNTPWNERHCYLVDIAQAHDRGQAVNDKVFHVSPFMTLDMRYRWQIEANNERFHLQIDNEREGGERLFRAGLQLRGQAFDKAGLNQFFKRFPMLTAYILYGIYRQALSLFRKGVTFVAHPGPVEK</sequence>
<dbReference type="EMBL" id="CP000507">
    <property type="protein sequence ID" value="ABL99022.1"/>
    <property type="molecule type" value="Genomic_DNA"/>
</dbReference>
<reference evidence="1 2" key="1">
    <citation type="submission" date="2006-12" db="EMBL/GenBank/DDBJ databases">
        <title>Complete sequence of Shewanella amazonensis SB2B.</title>
        <authorList>
            <consortium name="US DOE Joint Genome Institute"/>
            <person name="Copeland A."/>
            <person name="Lucas S."/>
            <person name="Lapidus A."/>
            <person name="Barry K."/>
            <person name="Detter J.C."/>
            <person name="Glavina del Rio T."/>
            <person name="Hammon N."/>
            <person name="Israni S."/>
            <person name="Dalin E."/>
            <person name="Tice H."/>
            <person name="Pitluck S."/>
            <person name="Munk A.C."/>
            <person name="Brettin T."/>
            <person name="Bruce D."/>
            <person name="Han C."/>
            <person name="Tapia R."/>
            <person name="Gilna P."/>
            <person name="Schmutz J."/>
            <person name="Larimer F."/>
            <person name="Land M."/>
            <person name="Hauser L."/>
            <person name="Kyrpides N."/>
            <person name="Mikhailova N."/>
            <person name="Fredrickson J."/>
            <person name="Richardson P."/>
        </authorList>
    </citation>
    <scope>NUCLEOTIDE SEQUENCE [LARGE SCALE GENOMIC DNA]</scope>
    <source>
        <strain evidence="2">ATCC BAA-1098 / SB2B</strain>
    </source>
</reference>
<dbReference type="PANTHER" id="PTHR33973">
    <property type="entry name" value="OS07G0153300 PROTEIN"/>
    <property type="match status" value="1"/>
</dbReference>
<dbReference type="Proteomes" id="UP000009175">
    <property type="component" value="Chromosome"/>
</dbReference>
<dbReference type="eggNOG" id="COG3496">
    <property type="taxonomic scope" value="Bacteria"/>
</dbReference>
<dbReference type="KEGG" id="saz:Sama_0815"/>
<evidence type="ECO:0008006" key="3">
    <source>
        <dbReference type="Google" id="ProtNLM"/>
    </source>
</evidence>
<keyword evidence="2" id="KW-1185">Reference proteome</keyword>
<evidence type="ECO:0000313" key="2">
    <source>
        <dbReference type="Proteomes" id="UP000009175"/>
    </source>
</evidence>
<protein>
    <recommendedName>
        <fullName evidence="3">Plasmid partition ParA protein</fullName>
    </recommendedName>
</protein>
<dbReference type="AlphaFoldDB" id="A1S3R6"/>
<dbReference type="HOGENOM" id="CLU_065913_0_0_6"/>
<dbReference type="RefSeq" id="WP_011758932.1">
    <property type="nucleotide sequence ID" value="NC_008700.1"/>
</dbReference>
<dbReference type="OrthoDB" id="9778801at2"/>
<organism evidence="1 2">
    <name type="scientific">Shewanella amazonensis (strain ATCC BAA-1098 / SB2B)</name>
    <dbReference type="NCBI Taxonomy" id="326297"/>
    <lineage>
        <taxon>Bacteria</taxon>
        <taxon>Pseudomonadati</taxon>
        <taxon>Pseudomonadota</taxon>
        <taxon>Gammaproteobacteria</taxon>
        <taxon>Alteromonadales</taxon>
        <taxon>Shewanellaceae</taxon>
        <taxon>Shewanella</taxon>
    </lineage>
</organism>
<gene>
    <name evidence="1" type="ordered locus">Sama_0815</name>
</gene>
<dbReference type="Pfam" id="PF07103">
    <property type="entry name" value="DUF1365"/>
    <property type="match status" value="1"/>
</dbReference>
<evidence type="ECO:0000313" key="1">
    <source>
        <dbReference type="EMBL" id="ABL99022.1"/>
    </source>
</evidence>